<keyword evidence="11" id="KW-1185">Reference proteome</keyword>
<dbReference type="GeneID" id="301976429"/>
<comment type="caution">
    <text evidence="10">The sequence shown here is derived from an EMBL/GenBank/DDBJ whole genome shotgun (WGS) entry which is preliminary data.</text>
</comment>
<evidence type="ECO:0000256" key="3">
    <source>
        <dbReference type="ARBA" id="ARBA00022771"/>
    </source>
</evidence>
<proteinExistence type="inferred from homology"/>
<keyword evidence="4 8" id="KW-0067">ATP-binding</keyword>
<feature type="zinc finger region" evidence="8">
    <location>
        <begin position="3"/>
        <end position="34"/>
    </location>
</feature>
<evidence type="ECO:0000256" key="1">
    <source>
        <dbReference type="ARBA" id="ARBA00022491"/>
    </source>
</evidence>
<dbReference type="Pfam" id="PF03477">
    <property type="entry name" value="ATP-cone"/>
    <property type="match status" value="1"/>
</dbReference>
<keyword evidence="8" id="KW-0479">Metal-binding</keyword>
<accession>A0A066UDF3</accession>
<organism evidence="10 11">
    <name type="scientific">Moraxella bovoculi 237</name>
    <dbReference type="NCBI Taxonomy" id="743974"/>
    <lineage>
        <taxon>Bacteria</taxon>
        <taxon>Pseudomonadati</taxon>
        <taxon>Pseudomonadota</taxon>
        <taxon>Gammaproteobacteria</taxon>
        <taxon>Moraxellales</taxon>
        <taxon>Moraxellaceae</taxon>
        <taxon>Moraxella</taxon>
    </lineage>
</organism>
<comment type="cofactor">
    <cofactor evidence="8">
        <name>Zn(2+)</name>
        <dbReference type="ChEBI" id="CHEBI:29105"/>
    </cofactor>
    <text evidence="8">Binds 1 zinc ion.</text>
</comment>
<dbReference type="GO" id="GO:0045892">
    <property type="term" value="P:negative regulation of DNA-templated transcription"/>
    <property type="evidence" value="ECO:0007669"/>
    <property type="project" value="UniProtKB-UniRule"/>
</dbReference>
<protein>
    <recommendedName>
        <fullName evidence="8">Transcriptional repressor NrdR</fullName>
    </recommendedName>
</protein>
<dbReference type="GO" id="GO:0008270">
    <property type="term" value="F:zinc ion binding"/>
    <property type="evidence" value="ECO:0007669"/>
    <property type="project" value="UniProtKB-UniRule"/>
</dbReference>
<evidence type="ECO:0000259" key="9">
    <source>
        <dbReference type="PROSITE" id="PS51161"/>
    </source>
</evidence>
<dbReference type="OrthoDB" id="9807461at2"/>
<dbReference type="Proteomes" id="UP000035860">
    <property type="component" value="Unassembled WGS sequence"/>
</dbReference>
<dbReference type="HAMAP" id="MF_00440">
    <property type="entry name" value="NrdR"/>
    <property type="match status" value="1"/>
</dbReference>
<dbReference type="AlphaFoldDB" id="A0A066UDF3"/>
<dbReference type="eggNOG" id="COG1327">
    <property type="taxonomic scope" value="Bacteria"/>
</dbReference>
<dbReference type="PANTHER" id="PTHR30455">
    <property type="entry name" value="TRANSCRIPTIONAL REPRESSOR NRDR"/>
    <property type="match status" value="1"/>
</dbReference>
<keyword evidence="2 8" id="KW-0547">Nucleotide-binding</keyword>
<evidence type="ECO:0000313" key="11">
    <source>
        <dbReference type="Proteomes" id="UP000035860"/>
    </source>
</evidence>
<dbReference type="GO" id="GO:0005524">
    <property type="term" value="F:ATP binding"/>
    <property type="evidence" value="ECO:0007669"/>
    <property type="project" value="UniProtKB-UniRule"/>
</dbReference>
<comment type="function">
    <text evidence="8">Negatively regulates transcription of bacterial ribonucleotide reductase nrd genes and operons by binding to NrdR-boxes.</text>
</comment>
<evidence type="ECO:0000256" key="7">
    <source>
        <dbReference type="ARBA" id="ARBA00023163"/>
    </source>
</evidence>
<evidence type="ECO:0000313" key="10">
    <source>
        <dbReference type="EMBL" id="KDN25441.1"/>
    </source>
</evidence>
<feature type="domain" description="ATP-cone" evidence="9">
    <location>
        <begin position="49"/>
        <end position="139"/>
    </location>
</feature>
<keyword evidence="8" id="KW-0862">Zinc</keyword>
<dbReference type="InterPro" id="IPR003796">
    <property type="entry name" value="RNR_NrdR-like"/>
</dbReference>
<evidence type="ECO:0000256" key="8">
    <source>
        <dbReference type="HAMAP-Rule" id="MF_00440"/>
    </source>
</evidence>
<keyword evidence="6 8" id="KW-0238">DNA-binding</keyword>
<dbReference type="RefSeq" id="WP_036363789.1">
    <property type="nucleotide sequence ID" value="NZ_AOMT01000013.1"/>
</dbReference>
<dbReference type="PANTHER" id="PTHR30455:SF2">
    <property type="entry name" value="TRANSCRIPTIONAL REPRESSOR NRDR"/>
    <property type="match status" value="1"/>
</dbReference>
<keyword evidence="1 8" id="KW-0678">Repressor</keyword>
<dbReference type="InterPro" id="IPR055173">
    <property type="entry name" value="NrdR-like_N"/>
</dbReference>
<dbReference type="GO" id="GO:0003677">
    <property type="term" value="F:DNA binding"/>
    <property type="evidence" value="ECO:0007669"/>
    <property type="project" value="UniProtKB-KW"/>
</dbReference>
<evidence type="ECO:0000256" key="4">
    <source>
        <dbReference type="ARBA" id="ARBA00022840"/>
    </source>
</evidence>
<dbReference type="EMBL" id="AOMT01000013">
    <property type="protein sequence ID" value="KDN25441.1"/>
    <property type="molecule type" value="Genomic_DNA"/>
</dbReference>
<reference evidence="10 11" key="1">
    <citation type="journal article" date="2014" name="Genome Announc.">
        <title>Draft Genome Sequence of Moraxella bovoculi Strain 237T (ATCC BAA-1259T) Isolated from a Calf with Infectious Bovine Keratoconjunctivitis.</title>
        <authorList>
            <person name="Calcutt M.J."/>
            <person name="Foecking M.F."/>
            <person name="Martin N.T."/>
            <person name="Mhlanga-Mutangadura T."/>
            <person name="Reilly T.J."/>
        </authorList>
    </citation>
    <scope>NUCLEOTIDE SEQUENCE [LARGE SCALE GENOMIC DNA]</scope>
    <source>
        <strain evidence="10 11">237</strain>
    </source>
</reference>
<keyword evidence="3 8" id="KW-0863">Zinc-finger</keyword>
<dbReference type="PROSITE" id="PS51161">
    <property type="entry name" value="ATP_CONE"/>
    <property type="match status" value="1"/>
</dbReference>
<dbReference type="Pfam" id="PF22811">
    <property type="entry name" value="Zn_ribbon_NrdR"/>
    <property type="match status" value="1"/>
</dbReference>
<evidence type="ECO:0000256" key="6">
    <source>
        <dbReference type="ARBA" id="ARBA00023125"/>
    </source>
</evidence>
<keyword evidence="7 8" id="KW-0804">Transcription</keyword>
<gene>
    <name evidence="8 10" type="primary">nrdR</name>
    <name evidence="10" type="ORF">MBO_03647</name>
</gene>
<sequence length="156" mass="17842">MYCPYCNALDTKVIDSRLAAEGAQVRRRRQCTECGERFTTFEVVEVVMPRIIKTNGRIEPYDQNKLRRSISLPLQKRPVTSDEIDATIGRVEHKLRNMGEREISSKMVGEVVMSELKGLDDVAYVRFASIYRDFQDIAAFQAELASIHADVEIVEK</sequence>
<name>A0A066UDF3_9GAMM</name>
<evidence type="ECO:0000256" key="5">
    <source>
        <dbReference type="ARBA" id="ARBA00023015"/>
    </source>
</evidence>
<keyword evidence="5 8" id="KW-0805">Transcription regulation</keyword>
<dbReference type="InterPro" id="IPR005144">
    <property type="entry name" value="ATP-cone_dom"/>
</dbReference>
<dbReference type="NCBIfam" id="TIGR00244">
    <property type="entry name" value="transcriptional regulator NrdR"/>
    <property type="match status" value="1"/>
</dbReference>
<evidence type="ECO:0000256" key="2">
    <source>
        <dbReference type="ARBA" id="ARBA00022741"/>
    </source>
</evidence>
<comment type="similarity">
    <text evidence="8">Belongs to the NrdR family.</text>
</comment>